<evidence type="ECO:0000259" key="3">
    <source>
        <dbReference type="Pfam" id="PF13778"/>
    </source>
</evidence>
<evidence type="ECO:0000256" key="2">
    <source>
        <dbReference type="SAM" id="SignalP"/>
    </source>
</evidence>
<name>A0A0L6CU80_9RHOB</name>
<dbReference type="AlphaFoldDB" id="A0A0L6CU80"/>
<gene>
    <name evidence="4" type="ORF">ROTO_21500</name>
</gene>
<dbReference type="InterPro" id="IPR025232">
    <property type="entry name" value="DUF4174"/>
</dbReference>
<evidence type="ECO:0000256" key="1">
    <source>
        <dbReference type="ARBA" id="ARBA00022729"/>
    </source>
</evidence>
<dbReference type="PATRIC" id="fig|74031.6.peg.2193"/>
<accession>A0A0L6CU80</accession>
<sequence length="149" mass="16826">MKHILSLVFAVFATSAALAQQDADAGLDGMIFSADEINLSDLMWIKRPLVVFADTPADPRFVEQMGYISERLDALEERDVVVITDTDPEARSDIRRELRPRGFGLVLIGKDGVIYLRKPAPWHVREIVRSIDKLPARQRELRERPAADS</sequence>
<comment type="caution">
    <text evidence="4">The sequence shown here is derived from an EMBL/GenBank/DDBJ whole genome shotgun (WGS) entry which is preliminary data.</text>
</comment>
<dbReference type="STRING" id="74031.SAMN04488077_105233"/>
<protein>
    <recommendedName>
        <fullName evidence="3">DUF4174 domain-containing protein</fullName>
    </recommendedName>
</protein>
<feature type="chain" id="PRO_5005563120" description="DUF4174 domain-containing protein" evidence="2">
    <location>
        <begin position="20"/>
        <end position="149"/>
    </location>
</feature>
<dbReference type="Pfam" id="PF13778">
    <property type="entry name" value="DUF4174"/>
    <property type="match status" value="1"/>
</dbReference>
<evidence type="ECO:0000313" key="4">
    <source>
        <dbReference type="EMBL" id="KNX41286.1"/>
    </source>
</evidence>
<keyword evidence="1 2" id="KW-0732">Signal</keyword>
<dbReference type="EMBL" id="LGVV01000027">
    <property type="protein sequence ID" value="KNX41286.1"/>
    <property type="molecule type" value="Genomic_DNA"/>
</dbReference>
<evidence type="ECO:0000313" key="5">
    <source>
        <dbReference type="Proteomes" id="UP000037046"/>
    </source>
</evidence>
<feature type="signal peptide" evidence="2">
    <location>
        <begin position="1"/>
        <end position="19"/>
    </location>
</feature>
<keyword evidence="5" id="KW-1185">Reference proteome</keyword>
<proteinExistence type="predicted"/>
<dbReference type="RefSeq" id="WP_050663035.1">
    <property type="nucleotide sequence ID" value="NZ_CP118494.1"/>
</dbReference>
<dbReference type="OrthoDB" id="7362103at2"/>
<dbReference type="Proteomes" id="UP000037046">
    <property type="component" value="Unassembled WGS sequence"/>
</dbReference>
<feature type="domain" description="DUF4174" evidence="3">
    <location>
        <begin position="39"/>
        <end position="140"/>
    </location>
</feature>
<organism evidence="4 5">
    <name type="scientific">Roseovarius tolerans</name>
    <dbReference type="NCBI Taxonomy" id="74031"/>
    <lineage>
        <taxon>Bacteria</taxon>
        <taxon>Pseudomonadati</taxon>
        <taxon>Pseudomonadota</taxon>
        <taxon>Alphaproteobacteria</taxon>
        <taxon>Rhodobacterales</taxon>
        <taxon>Roseobacteraceae</taxon>
        <taxon>Roseovarius</taxon>
    </lineage>
</organism>
<reference evidence="5" key="1">
    <citation type="submission" date="2015-07" db="EMBL/GenBank/DDBJ databases">
        <title>Draft Genome Sequence of Roseovarius tolerans EL-164, a producer of N-Acylated Alanine Methyl Esters (NAMEs).</title>
        <authorList>
            <person name="Voget S."/>
            <person name="Bruns H."/>
            <person name="Wagner-Doebler I."/>
            <person name="Schulz S."/>
            <person name="Daniel R."/>
        </authorList>
    </citation>
    <scope>NUCLEOTIDE SEQUENCE [LARGE SCALE GENOMIC DNA]</scope>
    <source>
        <strain evidence="5">EL-164</strain>
    </source>
</reference>